<keyword evidence="5" id="KW-1185">Reference proteome</keyword>
<dbReference type="PANTHER" id="PTHR43709:SF2">
    <property type="entry name" value="DUF453 DOMAIN PROTEIN (AFU_ORTHOLOGUE AFUA_6G00360)"/>
    <property type="match status" value="1"/>
</dbReference>
<evidence type="ECO:0000313" key="5">
    <source>
        <dbReference type="Proteomes" id="UP000315226"/>
    </source>
</evidence>
<reference evidence="4 5" key="1">
    <citation type="submission" date="2019-06" db="EMBL/GenBank/DDBJ databases">
        <title>Whole genome shotgun sequence of Streptomyces gardneri NBRC 12865.</title>
        <authorList>
            <person name="Hosoyama A."/>
            <person name="Uohara A."/>
            <person name="Ohji S."/>
            <person name="Ichikawa N."/>
        </authorList>
    </citation>
    <scope>NUCLEOTIDE SEQUENCE [LARGE SCALE GENOMIC DNA]</scope>
    <source>
        <strain evidence="4 5">NBRC 12865</strain>
    </source>
</reference>
<dbReference type="EMBL" id="BJMN01000020">
    <property type="protein sequence ID" value="GEB57747.1"/>
    <property type="molecule type" value="Genomic_DNA"/>
</dbReference>
<accession>A0A4Y3RM02</accession>
<dbReference type="PANTHER" id="PTHR43709">
    <property type="entry name" value="ACONITATE ISOMERASE-RELATED"/>
    <property type="match status" value="1"/>
</dbReference>
<name>A0A4Y3RM02_9ACTN</name>
<dbReference type="AlphaFoldDB" id="A0A4Y3RM02"/>
<dbReference type="InterPro" id="IPR007400">
    <property type="entry name" value="PrpF-like"/>
</dbReference>
<comment type="similarity">
    <text evidence="1">Belongs to the PrpF family.</text>
</comment>
<dbReference type="GO" id="GO:0016853">
    <property type="term" value="F:isomerase activity"/>
    <property type="evidence" value="ECO:0007669"/>
    <property type="project" value="UniProtKB-KW"/>
</dbReference>
<evidence type="ECO:0000256" key="3">
    <source>
        <dbReference type="SAM" id="MobiDB-lite"/>
    </source>
</evidence>
<gene>
    <name evidence="4" type="ORF">SGA01_33520</name>
</gene>
<sequence length="321" mass="33093">MGDGNCPAGNRVRSAGDRLRPAPGRVRSAGVVRATVVRAEDAPGPTLVVRLDQLPVGALALGGELARLRHALSGTAYAGLDKIALYGPATRAGHTLDYRFVQALPDGGFDFRAGCGHSLLAAVVADGHPAAVTVRAVTTGDTVLCEPYGDAYTLSFLKAPTAPGTLPTGRPVDVLGGVPVSLVRYGNPYVFVDARHLPETEDEDDLRDRLLALRAEAARILGHPPRSALPKIAAFAEGPEGLSVRALTVGGWHPRLALTGAAALAAAGALDGTVVPAPTGPVRTPGGTVTVSAAADRVRVHHKRAKVLGGLELPWRIHATA</sequence>
<dbReference type="Proteomes" id="UP000315226">
    <property type="component" value="Unassembled WGS sequence"/>
</dbReference>
<dbReference type="Gene3D" id="3.10.310.10">
    <property type="entry name" value="Diaminopimelate Epimerase, Chain A, domain 1"/>
    <property type="match status" value="1"/>
</dbReference>
<evidence type="ECO:0000256" key="1">
    <source>
        <dbReference type="ARBA" id="ARBA00007673"/>
    </source>
</evidence>
<feature type="region of interest" description="Disordered" evidence="3">
    <location>
        <begin position="1"/>
        <end position="20"/>
    </location>
</feature>
<evidence type="ECO:0000256" key="2">
    <source>
        <dbReference type="ARBA" id="ARBA00023235"/>
    </source>
</evidence>
<dbReference type="RefSeq" id="WP_167534117.1">
    <property type="nucleotide sequence ID" value="NZ_BJMN01000020.1"/>
</dbReference>
<protein>
    <submittedName>
        <fullName evidence="4">Uncharacterized protein</fullName>
    </submittedName>
</protein>
<proteinExistence type="inferred from homology"/>
<dbReference type="SUPFAM" id="SSF54506">
    <property type="entry name" value="Diaminopimelate epimerase-like"/>
    <property type="match status" value="2"/>
</dbReference>
<evidence type="ECO:0000313" key="4">
    <source>
        <dbReference type="EMBL" id="GEB57747.1"/>
    </source>
</evidence>
<keyword evidence="2" id="KW-0413">Isomerase</keyword>
<comment type="caution">
    <text evidence="4">The sequence shown here is derived from an EMBL/GenBank/DDBJ whole genome shotgun (WGS) entry which is preliminary data.</text>
</comment>
<organism evidence="4 5">
    <name type="scientific">Streptomyces gardneri</name>
    <dbReference type="NCBI Taxonomy" id="66892"/>
    <lineage>
        <taxon>Bacteria</taxon>
        <taxon>Bacillati</taxon>
        <taxon>Actinomycetota</taxon>
        <taxon>Actinomycetes</taxon>
        <taxon>Kitasatosporales</taxon>
        <taxon>Streptomycetaceae</taxon>
        <taxon>Streptomyces</taxon>
    </lineage>
</organism>